<keyword evidence="2" id="KW-1185">Reference proteome</keyword>
<organism evidence="1 2">
    <name type="scientific">Cuscuta australis</name>
    <dbReference type="NCBI Taxonomy" id="267555"/>
    <lineage>
        <taxon>Eukaryota</taxon>
        <taxon>Viridiplantae</taxon>
        <taxon>Streptophyta</taxon>
        <taxon>Embryophyta</taxon>
        <taxon>Tracheophyta</taxon>
        <taxon>Spermatophyta</taxon>
        <taxon>Magnoliopsida</taxon>
        <taxon>eudicotyledons</taxon>
        <taxon>Gunneridae</taxon>
        <taxon>Pentapetalae</taxon>
        <taxon>asterids</taxon>
        <taxon>lamiids</taxon>
        <taxon>Solanales</taxon>
        <taxon>Convolvulaceae</taxon>
        <taxon>Cuscuteae</taxon>
        <taxon>Cuscuta</taxon>
        <taxon>Cuscuta subgen. Grammica</taxon>
        <taxon>Cuscuta sect. Cleistogrammica</taxon>
    </lineage>
</organism>
<protein>
    <submittedName>
        <fullName evidence="1">Uncharacterized protein</fullName>
    </submittedName>
</protein>
<evidence type="ECO:0000313" key="2">
    <source>
        <dbReference type="Proteomes" id="UP000249390"/>
    </source>
</evidence>
<gene>
    <name evidence="1" type="ORF">DM860_010946</name>
</gene>
<dbReference type="EMBL" id="NQVE01000050">
    <property type="protein sequence ID" value="RAL51444.1"/>
    <property type="molecule type" value="Genomic_DNA"/>
</dbReference>
<sequence>MNAARTPNAQLPTTIPNTTSFVGLFSGEEATGFEGEDIWGERCLLSVAALPEQRIAAEHKTAGNVSLCLFIVSARVDTTTAVFYCSYNTVTDCLKKKKK</sequence>
<name>A0A328E0C4_9ASTE</name>
<evidence type="ECO:0000313" key="1">
    <source>
        <dbReference type="EMBL" id="RAL51444.1"/>
    </source>
</evidence>
<accession>A0A328E0C4</accession>
<dbReference type="Proteomes" id="UP000249390">
    <property type="component" value="Unassembled WGS sequence"/>
</dbReference>
<reference evidence="1 2" key="1">
    <citation type="submission" date="2018-06" db="EMBL/GenBank/DDBJ databases">
        <title>The Genome of Cuscuta australis (Dodder) Provides Insight into the Evolution of Plant Parasitism.</title>
        <authorList>
            <person name="Liu H."/>
        </authorList>
    </citation>
    <scope>NUCLEOTIDE SEQUENCE [LARGE SCALE GENOMIC DNA]</scope>
    <source>
        <strain evidence="2">cv. Yunnan</strain>
        <tissue evidence="1">Vines</tissue>
    </source>
</reference>
<comment type="caution">
    <text evidence="1">The sequence shown here is derived from an EMBL/GenBank/DDBJ whole genome shotgun (WGS) entry which is preliminary data.</text>
</comment>
<dbReference type="AlphaFoldDB" id="A0A328E0C4"/>
<proteinExistence type="predicted"/>